<feature type="domain" description="RagB/SusD" evidence="6">
    <location>
        <begin position="322"/>
        <end position="474"/>
    </location>
</feature>
<dbReference type="GO" id="GO:0009279">
    <property type="term" value="C:cell outer membrane"/>
    <property type="evidence" value="ECO:0007669"/>
    <property type="project" value="UniProtKB-SubCell"/>
</dbReference>
<feature type="domain" description="SusD-like N-terminal" evidence="7">
    <location>
        <begin position="61"/>
        <end position="241"/>
    </location>
</feature>
<accession>A0A371JLE7</accession>
<protein>
    <submittedName>
        <fullName evidence="8">RagB/SusD family nutrient uptake outer membrane protein</fullName>
    </submittedName>
</protein>
<dbReference type="InterPro" id="IPR011990">
    <property type="entry name" value="TPR-like_helical_dom_sf"/>
</dbReference>
<dbReference type="Pfam" id="PF14322">
    <property type="entry name" value="SusD-like_3"/>
    <property type="match status" value="1"/>
</dbReference>
<comment type="caution">
    <text evidence="8">The sequence shown here is derived from an EMBL/GenBank/DDBJ whole genome shotgun (WGS) entry which is preliminary data.</text>
</comment>
<comment type="similarity">
    <text evidence="2">Belongs to the SusD family.</text>
</comment>
<evidence type="ECO:0000259" key="7">
    <source>
        <dbReference type="Pfam" id="PF14322"/>
    </source>
</evidence>
<name>A0A371JLE7_9FLAO</name>
<evidence type="ECO:0000313" key="8">
    <source>
        <dbReference type="EMBL" id="RDY57832.1"/>
    </source>
</evidence>
<dbReference type="AlphaFoldDB" id="A0A371JLE7"/>
<reference evidence="8 9" key="1">
    <citation type="submission" date="2018-08" db="EMBL/GenBank/DDBJ databases">
        <title>Muricauda nanhaiensis sp. nov., isolated from seawater of the South China Sea.</title>
        <authorList>
            <person name="Dang Y."/>
        </authorList>
    </citation>
    <scope>NUCLEOTIDE SEQUENCE [LARGE SCALE GENOMIC DNA]</scope>
    <source>
        <strain evidence="8 9">SM1704</strain>
    </source>
</reference>
<dbReference type="Proteomes" id="UP000261828">
    <property type="component" value="Unassembled WGS sequence"/>
</dbReference>
<dbReference type="OrthoDB" id="5694214at2"/>
<keyword evidence="5" id="KW-0998">Cell outer membrane</keyword>
<evidence type="ECO:0000256" key="1">
    <source>
        <dbReference type="ARBA" id="ARBA00004442"/>
    </source>
</evidence>
<dbReference type="RefSeq" id="WP_116185676.1">
    <property type="nucleotide sequence ID" value="NZ_QTJX01000006.1"/>
</dbReference>
<evidence type="ECO:0000256" key="2">
    <source>
        <dbReference type="ARBA" id="ARBA00006275"/>
    </source>
</evidence>
<sequence>MNYIQNKICIKKLVNNFFKHRIISGLLLFTMIFSLTSCSDFVEADPPKNLLISETVFNDPATVESALANIYFKMREQGIVSGRFGLTTLMGIYGDELDYYGFDVNSAELYNHNVVASNSLLLEWWSNGYNVIYAANDIIAGVDNSNSLNIDDKDRFKGQALFIRAYVHSLLSAIYGDIPYITTTNYLENNSVERLPVSVVTNNIISDLVSSEMLLENTPASGENIFPNQSVVKALLARMYLYTENWELAETTSSELIANHSLESDINNVFLKESSETLWQLKPGDNPINTHEANELIIQVIPGQRYALTTTLLDAFEPGDLRLNNWTNSATSSDGTVTLHYAYKYKAPFTETESLEYSIIFRLSEQYLIRAEARAKLGNNSGSQLDLNVIRNRAGLPNTTANSMNELLEAILKERRVELFTEEGHRWFDLKRTGNAGAILGLVKPNWQETHILLPIPESELEINPNLLPQNLGY</sequence>
<evidence type="ECO:0000313" key="9">
    <source>
        <dbReference type="Proteomes" id="UP000261828"/>
    </source>
</evidence>
<evidence type="ECO:0000256" key="4">
    <source>
        <dbReference type="ARBA" id="ARBA00023136"/>
    </source>
</evidence>
<dbReference type="InterPro" id="IPR033985">
    <property type="entry name" value="SusD-like_N"/>
</dbReference>
<gene>
    <name evidence="8" type="ORF">DX873_16895</name>
</gene>
<evidence type="ECO:0000256" key="5">
    <source>
        <dbReference type="ARBA" id="ARBA00023237"/>
    </source>
</evidence>
<keyword evidence="3" id="KW-0732">Signal</keyword>
<dbReference type="SUPFAM" id="SSF48452">
    <property type="entry name" value="TPR-like"/>
    <property type="match status" value="1"/>
</dbReference>
<evidence type="ECO:0000256" key="3">
    <source>
        <dbReference type="ARBA" id="ARBA00022729"/>
    </source>
</evidence>
<organism evidence="8 9">
    <name type="scientific">Flagellimonas nanhaiensis</name>
    <dbReference type="NCBI Taxonomy" id="2292706"/>
    <lineage>
        <taxon>Bacteria</taxon>
        <taxon>Pseudomonadati</taxon>
        <taxon>Bacteroidota</taxon>
        <taxon>Flavobacteriia</taxon>
        <taxon>Flavobacteriales</taxon>
        <taxon>Flavobacteriaceae</taxon>
        <taxon>Flagellimonas</taxon>
    </lineage>
</organism>
<keyword evidence="9" id="KW-1185">Reference proteome</keyword>
<proteinExistence type="inferred from homology"/>
<dbReference type="CDD" id="cd08977">
    <property type="entry name" value="SusD"/>
    <property type="match status" value="1"/>
</dbReference>
<dbReference type="Pfam" id="PF07980">
    <property type="entry name" value="SusD_RagB"/>
    <property type="match status" value="1"/>
</dbReference>
<comment type="subcellular location">
    <subcellularLocation>
        <location evidence="1">Cell outer membrane</location>
    </subcellularLocation>
</comment>
<evidence type="ECO:0000259" key="6">
    <source>
        <dbReference type="Pfam" id="PF07980"/>
    </source>
</evidence>
<dbReference type="EMBL" id="QTJX01000006">
    <property type="protein sequence ID" value="RDY57832.1"/>
    <property type="molecule type" value="Genomic_DNA"/>
</dbReference>
<keyword evidence="4" id="KW-0472">Membrane</keyword>
<dbReference type="InterPro" id="IPR012944">
    <property type="entry name" value="SusD_RagB_dom"/>
</dbReference>
<dbReference type="Gene3D" id="1.25.40.390">
    <property type="match status" value="1"/>
</dbReference>